<dbReference type="Gene3D" id="1.10.10.790">
    <property type="entry name" value="Surp module"/>
    <property type="match status" value="2"/>
</dbReference>
<dbReference type="PANTHER" id="PTHR13161">
    <property type="entry name" value="SPLICING FACTOR SUPPRESSOR OF WHITE APRICOT"/>
    <property type="match status" value="1"/>
</dbReference>
<dbReference type="InterPro" id="IPR040397">
    <property type="entry name" value="SWAP"/>
</dbReference>
<name>A0A9P8CY17_MORAP</name>
<evidence type="ECO:0000256" key="1">
    <source>
        <dbReference type="ARBA" id="ARBA00022664"/>
    </source>
</evidence>
<feature type="region of interest" description="Disordered" evidence="7">
    <location>
        <begin position="246"/>
        <end position="272"/>
    </location>
</feature>
<dbReference type="InterPro" id="IPR019147">
    <property type="entry name" value="SWAP_N_domain"/>
</dbReference>
<dbReference type="EMBL" id="JAIFTL010000121">
    <property type="protein sequence ID" value="KAG9322971.1"/>
    <property type="molecule type" value="Genomic_DNA"/>
</dbReference>
<dbReference type="InterPro" id="IPR035967">
    <property type="entry name" value="SWAP/Surp_sf"/>
</dbReference>
<dbReference type="GO" id="GO:0003723">
    <property type="term" value="F:RNA binding"/>
    <property type="evidence" value="ECO:0007669"/>
    <property type="project" value="UniProtKB-KW"/>
</dbReference>
<dbReference type="PANTHER" id="PTHR13161:SF15">
    <property type="entry name" value="SPLICING FACTOR, SUPPRESSOR OF WHITE-APRICOT HOMOLOG"/>
    <property type="match status" value="1"/>
</dbReference>
<dbReference type="Proteomes" id="UP000717515">
    <property type="component" value="Unassembled WGS sequence"/>
</dbReference>
<protein>
    <recommendedName>
        <fullName evidence="8">SURP motif domain-containing protein</fullName>
    </recommendedName>
</protein>
<evidence type="ECO:0000256" key="5">
    <source>
        <dbReference type="ARBA" id="ARBA00023163"/>
    </source>
</evidence>
<dbReference type="GO" id="GO:0000395">
    <property type="term" value="P:mRNA 5'-splice site recognition"/>
    <property type="evidence" value="ECO:0007669"/>
    <property type="project" value="TreeGrafter"/>
</dbReference>
<keyword evidence="2" id="KW-0677">Repeat</keyword>
<organism evidence="9 10">
    <name type="scientific">Mortierella alpina</name>
    <name type="common">Oleaginous fungus</name>
    <name type="synonym">Mortierella renispora</name>
    <dbReference type="NCBI Taxonomy" id="64518"/>
    <lineage>
        <taxon>Eukaryota</taxon>
        <taxon>Fungi</taxon>
        <taxon>Fungi incertae sedis</taxon>
        <taxon>Mucoromycota</taxon>
        <taxon>Mortierellomycotina</taxon>
        <taxon>Mortierellomycetes</taxon>
        <taxon>Mortierellales</taxon>
        <taxon>Mortierellaceae</taxon>
        <taxon>Mortierella</taxon>
    </lineage>
</organism>
<comment type="caution">
    <text evidence="9">The sequence shown here is derived from an EMBL/GenBank/DDBJ whole genome shotgun (WGS) entry which is preliminary data.</text>
</comment>
<feature type="region of interest" description="Disordered" evidence="7">
    <location>
        <begin position="337"/>
        <end position="452"/>
    </location>
</feature>
<dbReference type="SMART" id="SM01141">
    <property type="entry name" value="DRY_EERY"/>
    <property type="match status" value="1"/>
</dbReference>
<dbReference type="InterPro" id="IPR000061">
    <property type="entry name" value="Surp"/>
</dbReference>
<sequence>MWNDPDLDSRRDQSSASASAARNHRARPSHEDIIAFGYESFLFGSDGIAEAIEQGQLLITWQGQDPADENALWLDRYDVRNLLDDDRLFSSPRDSYDTQLLSEGADLQQERFEDLDSDEELLFDMDEDERKEHLERKREDKEYDYKGVHYEYGEYDHVNAQEPTYRLHFDVPEGMAVPDNEKTLALIERTAKFVNNSSEPTMEIILQAKQATNPNFAFMSRRHRLFQFYKHVRWLMQTGLYESAEEARQRETEEAKAEQDEEAKRTANDVEPDHKQTIAIHVDVKAVLEATVELLNAHEGTLAFEEKILSLRDPRFGFLKSDHPWHRYYIRKRDEDRNLRRDQSGQSDATLSESISASVSKMEDQEHGESSAGERQRQDRLQRVKALLQKHKAGVSDDGSPSSVAEREESESSRSGSTSRRRSESGSPSRSRSRSSSGSDSVSPTSTKRVRI</sequence>
<evidence type="ECO:0000256" key="7">
    <source>
        <dbReference type="SAM" id="MobiDB-lite"/>
    </source>
</evidence>
<evidence type="ECO:0000313" key="10">
    <source>
        <dbReference type="Proteomes" id="UP000717515"/>
    </source>
</evidence>
<feature type="compositionally biased region" description="Low complexity" evidence="7">
    <location>
        <begin position="425"/>
        <end position="452"/>
    </location>
</feature>
<keyword evidence="1" id="KW-0507">mRNA processing</keyword>
<evidence type="ECO:0000313" key="9">
    <source>
        <dbReference type="EMBL" id="KAG9322971.1"/>
    </source>
</evidence>
<accession>A0A9P8CY17</accession>
<evidence type="ECO:0000259" key="8">
    <source>
        <dbReference type="PROSITE" id="PS50128"/>
    </source>
</evidence>
<dbReference type="SMART" id="SM00648">
    <property type="entry name" value="SWAP"/>
    <property type="match status" value="2"/>
</dbReference>
<dbReference type="Pfam" id="PF01805">
    <property type="entry name" value="Surp"/>
    <property type="match status" value="2"/>
</dbReference>
<evidence type="ECO:0000256" key="6">
    <source>
        <dbReference type="ARBA" id="ARBA00023187"/>
    </source>
</evidence>
<keyword evidence="3" id="KW-0694">RNA-binding</keyword>
<feature type="compositionally biased region" description="Basic and acidic residues" evidence="7">
    <location>
        <begin position="361"/>
        <end position="382"/>
    </location>
</feature>
<dbReference type="Pfam" id="PF09750">
    <property type="entry name" value="DRY_EERY"/>
    <property type="match status" value="1"/>
</dbReference>
<evidence type="ECO:0000256" key="2">
    <source>
        <dbReference type="ARBA" id="ARBA00022737"/>
    </source>
</evidence>
<dbReference type="PROSITE" id="PS50128">
    <property type="entry name" value="SURP"/>
    <property type="match status" value="2"/>
</dbReference>
<dbReference type="SUPFAM" id="SSF109905">
    <property type="entry name" value="Surp module (SWAP domain)"/>
    <property type="match status" value="2"/>
</dbReference>
<proteinExistence type="predicted"/>
<dbReference type="AlphaFoldDB" id="A0A9P8CY17"/>
<keyword evidence="6" id="KW-0508">mRNA splicing</keyword>
<reference evidence="9" key="1">
    <citation type="submission" date="2021-07" db="EMBL/GenBank/DDBJ databases">
        <title>Draft genome of Mortierella alpina, strain LL118, isolated from an aspen leaf litter sample.</title>
        <authorList>
            <person name="Yang S."/>
            <person name="Vinatzer B.A."/>
        </authorList>
    </citation>
    <scope>NUCLEOTIDE SEQUENCE</scope>
    <source>
        <strain evidence="9">LL118</strain>
    </source>
</reference>
<feature type="region of interest" description="Disordered" evidence="7">
    <location>
        <begin position="1"/>
        <end position="26"/>
    </location>
</feature>
<keyword evidence="4" id="KW-0805">Transcription regulation</keyword>
<feature type="compositionally biased region" description="Polar residues" evidence="7">
    <location>
        <begin position="344"/>
        <end position="359"/>
    </location>
</feature>
<feature type="domain" description="SURP motif" evidence="8">
    <location>
        <begin position="186"/>
        <end position="229"/>
    </location>
</feature>
<feature type="domain" description="SURP motif" evidence="8">
    <location>
        <begin position="287"/>
        <end position="329"/>
    </location>
</feature>
<evidence type="ECO:0000256" key="3">
    <source>
        <dbReference type="ARBA" id="ARBA00022884"/>
    </source>
</evidence>
<gene>
    <name evidence="9" type="ORF">KVV02_007251</name>
</gene>
<keyword evidence="5" id="KW-0804">Transcription</keyword>
<evidence type="ECO:0000256" key="4">
    <source>
        <dbReference type="ARBA" id="ARBA00023015"/>
    </source>
</evidence>